<keyword evidence="5 7" id="KW-1133">Transmembrane helix</keyword>
<feature type="transmembrane region" description="Helical" evidence="7">
    <location>
        <begin position="90"/>
        <end position="115"/>
    </location>
</feature>
<sequence length="472" mass="53658">MPLHKTVIHLWMSSSNLDLVQDSRRPRVRMSLREPPPHARASFGVGGAVGVVINMVLFVMDIVSDCLLAYVLWQQAQTDSTNIHVSSEPITWFIITLCIILIPMVVINLFSLLWYSQNKQCLGEYSVLHKMGKCATVQRVLMHLLLLGPLVRYMDILQYGIKMRQERKHVEMGMMRGSSAIMRRTPRGEVYAVLQMVISRDSAMLDMMHSFLQDAPQLIFQVFLLYRRPELITGTLQESPYTTAVQVWKIALGVTAISWSLVTYQEELRRSVPGKMKLTFCASITCLMWRAAMVASRVLAIGSFAAIYAPEGARTALTVHLREDGSVHMPFPIVTACVLGAHWLIMVAWIHAQGTNFCSGEEEGQSQPMLEFLYNCVMGLVHVFCYMNLKDSPSRRRMAFFYAFCLIENTAMISVWCVEMEPHLSVWFRAVMVFSVEVLWMVGLCCLIGYYAFLHPDKDNLGSSRNTASWRD</sequence>
<feature type="transmembrane region" description="Helical" evidence="7">
    <location>
        <begin position="401"/>
        <end position="418"/>
    </location>
</feature>
<evidence type="ECO:0000256" key="6">
    <source>
        <dbReference type="ARBA" id="ARBA00023136"/>
    </source>
</evidence>
<organism evidence="8 9">
    <name type="scientific">Scylla paramamosain</name>
    <name type="common">Mud crab</name>
    <dbReference type="NCBI Taxonomy" id="85552"/>
    <lineage>
        <taxon>Eukaryota</taxon>
        <taxon>Metazoa</taxon>
        <taxon>Ecdysozoa</taxon>
        <taxon>Arthropoda</taxon>
        <taxon>Crustacea</taxon>
        <taxon>Multicrustacea</taxon>
        <taxon>Malacostraca</taxon>
        <taxon>Eumalacostraca</taxon>
        <taxon>Eucarida</taxon>
        <taxon>Decapoda</taxon>
        <taxon>Pleocyemata</taxon>
        <taxon>Brachyura</taxon>
        <taxon>Eubrachyura</taxon>
        <taxon>Portunoidea</taxon>
        <taxon>Portunidae</taxon>
        <taxon>Portuninae</taxon>
        <taxon>Scylla</taxon>
    </lineage>
</organism>
<evidence type="ECO:0000256" key="1">
    <source>
        <dbReference type="ARBA" id="ARBA00004651"/>
    </source>
</evidence>
<reference evidence="8 9" key="1">
    <citation type="submission" date="2023-03" db="EMBL/GenBank/DDBJ databases">
        <title>High-quality genome of Scylla paramamosain provides insights in environmental adaptation.</title>
        <authorList>
            <person name="Zhang L."/>
        </authorList>
    </citation>
    <scope>NUCLEOTIDE SEQUENCE [LARGE SCALE GENOMIC DNA]</scope>
    <source>
        <strain evidence="8">LZ_2023a</strain>
        <tissue evidence="8">Muscle</tissue>
    </source>
</reference>
<feature type="transmembrane region" description="Helical" evidence="7">
    <location>
        <begin position="372"/>
        <end position="389"/>
    </location>
</feature>
<comment type="similarity">
    <text evidence="2 7">Belongs to the XK family.</text>
</comment>
<dbReference type="GO" id="GO:0043652">
    <property type="term" value="P:engulfment of apoptotic cell"/>
    <property type="evidence" value="ECO:0007669"/>
    <property type="project" value="TreeGrafter"/>
</dbReference>
<feature type="transmembrane region" description="Helical" evidence="7">
    <location>
        <begin position="287"/>
        <end position="309"/>
    </location>
</feature>
<proteinExistence type="inferred from homology"/>
<dbReference type="AlphaFoldDB" id="A0AAW0SUQ7"/>
<keyword evidence="3" id="KW-1003">Cell membrane</keyword>
<dbReference type="PANTHER" id="PTHR16024:SF10">
    <property type="entry name" value="XK-RELATED PROTEIN"/>
    <property type="match status" value="1"/>
</dbReference>
<comment type="subcellular location">
    <subcellularLocation>
        <location evidence="1">Cell membrane</location>
        <topology evidence="1">Multi-pass membrane protein</topology>
    </subcellularLocation>
    <subcellularLocation>
        <location evidence="7">Membrane</location>
        <topology evidence="7">Multi-pass membrane protein</topology>
    </subcellularLocation>
</comment>
<feature type="transmembrane region" description="Helical" evidence="7">
    <location>
        <begin position="330"/>
        <end position="352"/>
    </location>
</feature>
<keyword evidence="6 7" id="KW-0472">Membrane</keyword>
<keyword evidence="4 7" id="KW-0812">Transmembrane</keyword>
<gene>
    <name evidence="8" type="ORF">O3P69_009489</name>
</gene>
<dbReference type="GO" id="GO:0005886">
    <property type="term" value="C:plasma membrane"/>
    <property type="evidence" value="ECO:0007669"/>
    <property type="project" value="UniProtKB-SubCell"/>
</dbReference>
<comment type="caution">
    <text evidence="8">The sequence shown here is derived from an EMBL/GenBank/DDBJ whole genome shotgun (WGS) entry which is preliminary data.</text>
</comment>
<protein>
    <recommendedName>
        <fullName evidence="7">XK-related protein</fullName>
    </recommendedName>
</protein>
<accession>A0AAW0SUQ7</accession>
<dbReference type="InterPro" id="IPR050895">
    <property type="entry name" value="XK-related_scramblase"/>
</dbReference>
<dbReference type="GO" id="GO:0070782">
    <property type="term" value="P:phosphatidylserine exposure on apoptotic cell surface"/>
    <property type="evidence" value="ECO:0007669"/>
    <property type="project" value="TreeGrafter"/>
</dbReference>
<dbReference type="EMBL" id="JARAKH010000044">
    <property type="protein sequence ID" value="KAK8378798.1"/>
    <property type="molecule type" value="Genomic_DNA"/>
</dbReference>
<dbReference type="GO" id="GO:1902742">
    <property type="term" value="P:apoptotic process involved in development"/>
    <property type="evidence" value="ECO:0007669"/>
    <property type="project" value="TreeGrafter"/>
</dbReference>
<feature type="transmembrane region" description="Helical" evidence="7">
    <location>
        <begin position="43"/>
        <end position="70"/>
    </location>
</feature>
<evidence type="ECO:0000256" key="2">
    <source>
        <dbReference type="ARBA" id="ARBA00008789"/>
    </source>
</evidence>
<dbReference type="InterPro" id="IPR018629">
    <property type="entry name" value="XK-rel"/>
</dbReference>
<dbReference type="PANTHER" id="PTHR16024">
    <property type="entry name" value="XK-RELATED PROTEIN"/>
    <property type="match status" value="1"/>
</dbReference>
<evidence type="ECO:0000256" key="5">
    <source>
        <dbReference type="ARBA" id="ARBA00022989"/>
    </source>
</evidence>
<feature type="transmembrane region" description="Helical" evidence="7">
    <location>
        <begin position="430"/>
        <end position="453"/>
    </location>
</feature>
<name>A0AAW0SUQ7_SCYPA</name>
<dbReference type="Pfam" id="PF09815">
    <property type="entry name" value="XK-related"/>
    <property type="match status" value="2"/>
</dbReference>
<evidence type="ECO:0000256" key="7">
    <source>
        <dbReference type="RuleBase" id="RU910716"/>
    </source>
</evidence>
<evidence type="ECO:0000256" key="4">
    <source>
        <dbReference type="ARBA" id="ARBA00022692"/>
    </source>
</evidence>
<keyword evidence="9" id="KW-1185">Reference proteome</keyword>
<evidence type="ECO:0000313" key="8">
    <source>
        <dbReference type="EMBL" id="KAK8378798.1"/>
    </source>
</evidence>
<dbReference type="Proteomes" id="UP001487740">
    <property type="component" value="Unassembled WGS sequence"/>
</dbReference>
<evidence type="ECO:0000313" key="9">
    <source>
        <dbReference type="Proteomes" id="UP001487740"/>
    </source>
</evidence>
<evidence type="ECO:0000256" key="3">
    <source>
        <dbReference type="ARBA" id="ARBA00022475"/>
    </source>
</evidence>